<evidence type="ECO:0008006" key="3">
    <source>
        <dbReference type="Google" id="ProtNLM"/>
    </source>
</evidence>
<reference evidence="1 2" key="1">
    <citation type="submission" date="2014-12" db="EMBL/GenBank/DDBJ databases">
        <title>16Stimator: statistical estimation of ribosomal gene copy numbers from draft genome assemblies.</title>
        <authorList>
            <person name="Perisin M.A."/>
            <person name="Vetter M."/>
            <person name="Gilbert J.A."/>
            <person name="Bergelson J."/>
        </authorList>
    </citation>
    <scope>NUCLEOTIDE SEQUENCE [LARGE SCALE GENOMIC DNA]</scope>
    <source>
        <strain evidence="1 2">MEJ076</strain>
    </source>
</reference>
<evidence type="ECO:0000313" key="1">
    <source>
        <dbReference type="EMBL" id="KIP98091.1"/>
    </source>
</evidence>
<dbReference type="OrthoDB" id="5351532at2"/>
<dbReference type="Proteomes" id="UP000035017">
    <property type="component" value="Unassembled WGS sequence"/>
</dbReference>
<gene>
    <name evidence="1" type="ORF">RU07_22925</name>
</gene>
<sequence>MADIDLLLLDGTVKDGPSPETSFGGLPSTDISFSWPACKSCGGNMQFLGQVRRAGAQKLYLIFMCQNDPGVCWEWDADRGGNAVVCTGIDNLKSADAPSNGEVVRAGLRYGARIERVHSSTYNSAREEWAQPHSRRQRDVLGQISGNPVWLQGDETPTCHHCKKKMGFVAQLETGPHYETEMNFGGGCGYLFECECEGGTGKFLWQN</sequence>
<dbReference type="AlphaFoldDB" id="A0A0D0IY26"/>
<dbReference type="EMBL" id="JXQV01000045">
    <property type="protein sequence ID" value="KIP98091.1"/>
    <property type="molecule type" value="Genomic_DNA"/>
</dbReference>
<comment type="caution">
    <text evidence="1">The sequence shown here is derived from an EMBL/GenBank/DDBJ whole genome shotgun (WGS) entry which is preliminary data.</text>
</comment>
<proteinExistence type="predicted"/>
<organism evidence="1 2">
    <name type="scientific">Agrobacterium tumefaciens</name>
    <dbReference type="NCBI Taxonomy" id="358"/>
    <lineage>
        <taxon>Bacteria</taxon>
        <taxon>Pseudomonadati</taxon>
        <taxon>Pseudomonadota</taxon>
        <taxon>Alphaproteobacteria</taxon>
        <taxon>Hyphomicrobiales</taxon>
        <taxon>Rhizobiaceae</taxon>
        <taxon>Rhizobium/Agrobacterium group</taxon>
        <taxon>Agrobacterium</taxon>
        <taxon>Agrobacterium tumefaciens complex</taxon>
    </lineage>
</organism>
<evidence type="ECO:0000313" key="2">
    <source>
        <dbReference type="Proteomes" id="UP000035017"/>
    </source>
</evidence>
<protein>
    <recommendedName>
        <fullName evidence="3">DUF1963 domain-containing protein</fullName>
    </recommendedName>
</protein>
<accession>A0A0D0IY26</accession>
<name>A0A0D0IY26_AGRTU</name>